<name>A0A5J4FVE5_9FLAO</name>
<reference evidence="3 4" key="1">
    <citation type="submission" date="2019-08" db="EMBL/GenBank/DDBJ databases">
        <title>Ulvibacter marinistellae sp. nov., isolated from a starfish, Patiria pectinifera.</title>
        <authorList>
            <person name="Kawano K."/>
            <person name="Ushijima N."/>
            <person name="Kihara M."/>
            <person name="Itoh H."/>
        </authorList>
    </citation>
    <scope>NUCLEOTIDE SEQUENCE [LARGE SCALE GENOMIC DNA]</scope>
    <source>
        <strain evidence="3 4">KK4</strain>
    </source>
</reference>
<dbReference type="EMBL" id="BKCF01000002">
    <property type="protein sequence ID" value="GEQ85873.1"/>
    <property type="molecule type" value="Genomic_DNA"/>
</dbReference>
<dbReference type="AlphaFoldDB" id="A0A5J4FVE5"/>
<evidence type="ECO:0000313" key="3">
    <source>
        <dbReference type="EMBL" id="GEQ85873.1"/>
    </source>
</evidence>
<dbReference type="Pfam" id="PF13308">
    <property type="entry name" value="YARHG"/>
    <property type="match status" value="1"/>
</dbReference>
<feature type="signal peptide" evidence="1">
    <location>
        <begin position="1"/>
        <end position="23"/>
    </location>
</feature>
<evidence type="ECO:0000256" key="1">
    <source>
        <dbReference type="SAM" id="SignalP"/>
    </source>
</evidence>
<dbReference type="RefSeq" id="WP_151893819.1">
    <property type="nucleotide sequence ID" value="NZ_BKCF01000002.1"/>
</dbReference>
<keyword evidence="1" id="KW-0732">Signal</keyword>
<evidence type="ECO:0000259" key="2">
    <source>
        <dbReference type="SMART" id="SM01324"/>
    </source>
</evidence>
<dbReference type="SMART" id="SM01324">
    <property type="entry name" value="YARHG"/>
    <property type="match status" value="1"/>
</dbReference>
<feature type="domain" description="YARHG" evidence="2">
    <location>
        <begin position="177"/>
        <end position="259"/>
    </location>
</feature>
<dbReference type="InterPro" id="IPR038434">
    <property type="entry name" value="YARHG_sf"/>
</dbReference>
<dbReference type="PROSITE" id="PS51257">
    <property type="entry name" value="PROKAR_LIPOPROTEIN"/>
    <property type="match status" value="1"/>
</dbReference>
<evidence type="ECO:0000313" key="4">
    <source>
        <dbReference type="Proteomes" id="UP000326994"/>
    </source>
</evidence>
<dbReference type="InterPro" id="IPR025582">
    <property type="entry name" value="YARHG_dom"/>
</dbReference>
<dbReference type="OrthoDB" id="353549at2"/>
<accession>A0A5J4FVE5</accession>
<gene>
    <name evidence="3" type="ORF">ULMS_13810</name>
</gene>
<protein>
    <recommendedName>
        <fullName evidence="2">YARHG domain-containing protein</fullName>
    </recommendedName>
</protein>
<dbReference type="Gene3D" id="1.20.58.1690">
    <property type="match status" value="1"/>
</dbReference>
<proteinExistence type="predicted"/>
<feature type="chain" id="PRO_5023881454" description="YARHG domain-containing protein" evidence="1">
    <location>
        <begin position="24"/>
        <end position="259"/>
    </location>
</feature>
<keyword evidence="4" id="KW-1185">Reference proteome</keyword>
<comment type="caution">
    <text evidence="3">The sequence shown here is derived from an EMBL/GenBank/DDBJ whole genome shotgun (WGS) entry which is preliminary data.</text>
</comment>
<organism evidence="3 4">
    <name type="scientific">Patiriisocius marinistellae</name>
    <dbReference type="NCBI Taxonomy" id="2494560"/>
    <lineage>
        <taxon>Bacteria</taxon>
        <taxon>Pseudomonadati</taxon>
        <taxon>Bacteroidota</taxon>
        <taxon>Flavobacteriia</taxon>
        <taxon>Flavobacteriales</taxon>
        <taxon>Flavobacteriaceae</taxon>
        <taxon>Patiriisocius</taxon>
    </lineage>
</organism>
<dbReference type="Proteomes" id="UP000326994">
    <property type="component" value="Unassembled WGS sequence"/>
</dbReference>
<sequence>MKNFSYLLSFVIITSMISCSVLESNTVTKNTENEVWIEESKKDFDYFLNWYEESGNEVLSRDYTIIDISKNRNKRFPSKKRRLDAGVEEAYTLNIEYEGNWKAASPKERVEFIYAFNDNDSIISKSMIAKDSHDIPIIYKKNSHVAKHFETVTPEKTPEVIIKEETPKKAAIKQPTVNGRFPKASTTQLSLGDLESYSKKDLKIMRNEIFARHGHTFLKGREMDTYFKSQSWYENKNLDATNLLTETEIKNIQLIKTLE</sequence>